<keyword evidence="8 13" id="KW-0349">Heme</keyword>
<organism evidence="16 17">
    <name type="scientific">Perkinsus chesapeaki</name>
    <name type="common">Clam parasite</name>
    <name type="synonym">Perkinsus andrewsi</name>
    <dbReference type="NCBI Taxonomy" id="330153"/>
    <lineage>
        <taxon>Eukaryota</taxon>
        <taxon>Sar</taxon>
        <taxon>Alveolata</taxon>
        <taxon>Perkinsozoa</taxon>
        <taxon>Perkinsea</taxon>
        <taxon>Perkinsida</taxon>
        <taxon>Perkinsidae</taxon>
        <taxon>Perkinsus</taxon>
    </lineage>
</organism>
<name>A0A7J6N2E6_PERCH</name>
<evidence type="ECO:0000256" key="3">
    <source>
        <dbReference type="ARBA" id="ARBA00004569"/>
    </source>
</evidence>
<keyword evidence="17" id="KW-1185">Reference proteome</keyword>
<keyword evidence="7" id="KW-0500">Molybdenum</keyword>
<dbReference type="InterPro" id="IPR022407">
    <property type="entry name" value="OxRdtase_Mopterin_BS"/>
</dbReference>
<evidence type="ECO:0000256" key="4">
    <source>
        <dbReference type="ARBA" id="ARBA00004971"/>
    </source>
</evidence>
<comment type="similarity">
    <text evidence="13">Belongs to the cytochrome b5 family.</text>
</comment>
<dbReference type="Pfam" id="PF03404">
    <property type="entry name" value="Mo-co_dimer"/>
    <property type="match status" value="1"/>
</dbReference>
<sequence length="483" mass="53601">MSSERHFNLFFKREEMNGGHGANGTFCKSVLLAAAAAALVASSGAETSLCDEPQQQQFHRDFGNPVKGLKTYKAEEVRKHNAEGQSVWVTYKEGVYDITNFVNEHPGGKEKILMAAGGAVDDFWKLYRQHLQLPEISHMLEEMRIGNLDPEDYANAHRHSDKKEDDPFKFDPEDRHPALQFRSQQPCNAESPPELLVDAFDTPSSLFFVRNHFPVPPPPEREVVRFEGGGLAKPVEITVEELKSKFEQHTVHAVIQCAGNRRSEFNKQLEGKPPVKGLSWTLGAISNGCWRGPLLRDVVEYIYGDVPEDIATSGHVHFWGRDGDGESNYGASVPAGKVFSKTGDVILALEMNGEPLSVDHGWPVRVVVPGTAGARNVKWLSRISLEKEESPSFWQRNDYKFLQEHTDAEEAQALQTMPVTSAICHPKDGATVQLDEHGEFVCKGYAYSGGGRRIKEVDVSVDGGTTWSSAVLEEDPDDTGEWG</sequence>
<evidence type="ECO:0000256" key="7">
    <source>
        <dbReference type="ARBA" id="ARBA00022505"/>
    </source>
</evidence>
<dbReference type="PROSITE" id="PS00191">
    <property type="entry name" value="CYTOCHROME_B5_1"/>
    <property type="match status" value="1"/>
</dbReference>
<feature type="region of interest" description="Disordered" evidence="14">
    <location>
        <begin position="151"/>
        <end position="174"/>
    </location>
</feature>
<dbReference type="OrthoDB" id="260519at2759"/>
<protein>
    <recommendedName>
        <fullName evidence="6">sulfite oxidase</fullName>
        <ecNumber evidence="6">1.8.3.1</ecNumber>
    </recommendedName>
</protein>
<dbReference type="GO" id="GO:0043546">
    <property type="term" value="F:molybdopterin cofactor binding"/>
    <property type="evidence" value="ECO:0007669"/>
    <property type="project" value="InterPro"/>
</dbReference>
<dbReference type="Proteomes" id="UP000591131">
    <property type="component" value="Unassembled WGS sequence"/>
</dbReference>
<evidence type="ECO:0000313" key="17">
    <source>
        <dbReference type="Proteomes" id="UP000591131"/>
    </source>
</evidence>
<keyword evidence="9 13" id="KW-0479">Metal-binding</keyword>
<dbReference type="InterPro" id="IPR018506">
    <property type="entry name" value="Cyt_B5_heme-BS"/>
</dbReference>
<dbReference type="EC" id="1.8.3.1" evidence="6"/>
<evidence type="ECO:0000256" key="12">
    <source>
        <dbReference type="ARBA" id="ARBA00023128"/>
    </source>
</evidence>
<keyword evidence="12" id="KW-0496">Mitochondrion</keyword>
<feature type="domain" description="Cytochrome b5 heme-binding" evidence="15">
    <location>
        <begin position="69"/>
        <end position="149"/>
    </location>
</feature>
<comment type="caution">
    <text evidence="16">The sequence shown here is derived from an EMBL/GenBank/DDBJ whole genome shotgun (WGS) entry which is preliminary data.</text>
</comment>
<dbReference type="InterPro" id="IPR000572">
    <property type="entry name" value="OxRdtase_Mopterin-bd_dom"/>
</dbReference>
<evidence type="ECO:0000256" key="13">
    <source>
        <dbReference type="RuleBase" id="RU362121"/>
    </source>
</evidence>
<accession>A0A7J6N2E6</accession>
<dbReference type="GO" id="GO:0030151">
    <property type="term" value="F:molybdenum ion binding"/>
    <property type="evidence" value="ECO:0007669"/>
    <property type="project" value="InterPro"/>
</dbReference>
<dbReference type="Pfam" id="PF00174">
    <property type="entry name" value="Oxidored_molyb"/>
    <property type="match status" value="1"/>
</dbReference>
<dbReference type="SUPFAM" id="SSF81296">
    <property type="entry name" value="E set domains"/>
    <property type="match status" value="1"/>
</dbReference>
<dbReference type="EMBL" id="JAAPAO010000004">
    <property type="protein sequence ID" value="KAF4678005.1"/>
    <property type="molecule type" value="Genomic_DNA"/>
</dbReference>
<dbReference type="Gene3D" id="3.90.420.10">
    <property type="entry name" value="Oxidoreductase, molybdopterin-binding domain"/>
    <property type="match status" value="1"/>
</dbReference>
<evidence type="ECO:0000256" key="14">
    <source>
        <dbReference type="SAM" id="MobiDB-lite"/>
    </source>
</evidence>
<dbReference type="PANTHER" id="PTHR19372:SF7">
    <property type="entry name" value="SULFITE OXIDASE, MITOCHONDRIAL"/>
    <property type="match status" value="1"/>
</dbReference>
<reference evidence="16 17" key="1">
    <citation type="submission" date="2020-04" db="EMBL/GenBank/DDBJ databases">
        <title>Perkinsus chesapeaki whole genome sequence.</title>
        <authorList>
            <person name="Bogema D.R."/>
        </authorList>
    </citation>
    <scope>NUCLEOTIDE SEQUENCE [LARGE SCALE GENOMIC DNA]</scope>
    <source>
        <strain evidence="16">ATCC PRA-425</strain>
    </source>
</reference>
<evidence type="ECO:0000313" key="16">
    <source>
        <dbReference type="EMBL" id="KAF4678005.1"/>
    </source>
</evidence>
<dbReference type="SMART" id="SM01117">
    <property type="entry name" value="Cyt-b5"/>
    <property type="match status" value="1"/>
</dbReference>
<evidence type="ECO:0000256" key="11">
    <source>
        <dbReference type="ARBA" id="ARBA00023004"/>
    </source>
</evidence>
<evidence type="ECO:0000256" key="6">
    <source>
        <dbReference type="ARBA" id="ARBA00012505"/>
    </source>
</evidence>
<feature type="compositionally biased region" description="Basic and acidic residues" evidence="14">
    <location>
        <begin position="161"/>
        <end position="174"/>
    </location>
</feature>
<dbReference type="GO" id="GO:0005758">
    <property type="term" value="C:mitochondrial intermembrane space"/>
    <property type="evidence" value="ECO:0007669"/>
    <property type="project" value="UniProtKB-SubCell"/>
</dbReference>
<dbReference type="GO" id="GO:0008482">
    <property type="term" value="F:sulfite oxidase activity"/>
    <property type="evidence" value="ECO:0007669"/>
    <property type="project" value="UniProtKB-EC"/>
</dbReference>
<evidence type="ECO:0000256" key="8">
    <source>
        <dbReference type="ARBA" id="ARBA00022617"/>
    </source>
</evidence>
<dbReference type="PANTHER" id="PTHR19372">
    <property type="entry name" value="SULFITE REDUCTASE"/>
    <property type="match status" value="1"/>
</dbReference>
<evidence type="ECO:0000259" key="15">
    <source>
        <dbReference type="PROSITE" id="PS50255"/>
    </source>
</evidence>
<dbReference type="PROSITE" id="PS00559">
    <property type="entry name" value="MOLYBDOPTERIN_EUK"/>
    <property type="match status" value="1"/>
</dbReference>
<dbReference type="AlphaFoldDB" id="A0A7J6N2E6"/>
<keyword evidence="10" id="KW-0560">Oxidoreductase</keyword>
<dbReference type="InterPro" id="IPR005066">
    <property type="entry name" value="MoCF_OxRdtse_dimer"/>
</dbReference>
<dbReference type="InterPro" id="IPR014756">
    <property type="entry name" value="Ig_E-set"/>
</dbReference>
<dbReference type="SUPFAM" id="SSF55856">
    <property type="entry name" value="Cytochrome b5-like heme/steroid binding domain"/>
    <property type="match status" value="1"/>
</dbReference>
<dbReference type="SUPFAM" id="SSF56524">
    <property type="entry name" value="Oxidoreductase molybdopterin-binding domain"/>
    <property type="match status" value="1"/>
</dbReference>
<evidence type="ECO:0000256" key="5">
    <source>
        <dbReference type="ARBA" id="ARBA00011738"/>
    </source>
</evidence>
<comment type="cofactor">
    <cofactor evidence="1">
        <name>Mo-molybdopterin</name>
        <dbReference type="ChEBI" id="CHEBI:71302"/>
    </cofactor>
</comment>
<gene>
    <name evidence="16" type="ORF">FOL47_006954</name>
</gene>
<comment type="cofactor">
    <cofactor evidence="2">
        <name>heme b</name>
        <dbReference type="ChEBI" id="CHEBI:60344"/>
    </cofactor>
</comment>
<evidence type="ECO:0000256" key="2">
    <source>
        <dbReference type="ARBA" id="ARBA00001970"/>
    </source>
</evidence>
<dbReference type="FunFam" id="3.10.120.10:FF:000007">
    <property type="entry name" value="Sulfite oxidase, mitochondrial"/>
    <property type="match status" value="1"/>
</dbReference>
<proteinExistence type="inferred from homology"/>
<evidence type="ECO:0000256" key="1">
    <source>
        <dbReference type="ARBA" id="ARBA00001924"/>
    </source>
</evidence>
<dbReference type="Gene3D" id="3.10.120.10">
    <property type="entry name" value="Cytochrome b5-like heme/steroid binding domain"/>
    <property type="match status" value="1"/>
</dbReference>
<dbReference type="PROSITE" id="PS50255">
    <property type="entry name" value="CYTOCHROME_B5_2"/>
    <property type="match status" value="1"/>
</dbReference>
<dbReference type="InterPro" id="IPR008335">
    <property type="entry name" value="Mopterin_OxRdtase_euk"/>
</dbReference>
<dbReference type="InterPro" id="IPR001199">
    <property type="entry name" value="Cyt_B5-like_heme/steroid-bd"/>
</dbReference>
<dbReference type="GO" id="GO:0020037">
    <property type="term" value="F:heme binding"/>
    <property type="evidence" value="ECO:0007669"/>
    <property type="project" value="UniProtKB-UniRule"/>
</dbReference>
<evidence type="ECO:0000256" key="10">
    <source>
        <dbReference type="ARBA" id="ARBA00023002"/>
    </source>
</evidence>
<dbReference type="PRINTS" id="PR00363">
    <property type="entry name" value="CYTOCHROMEB5"/>
</dbReference>
<dbReference type="InterPro" id="IPR036400">
    <property type="entry name" value="Cyt_B5-like_heme/steroid_sf"/>
</dbReference>
<comment type="pathway">
    <text evidence="4">Energy metabolism; sulfur metabolism.</text>
</comment>
<keyword evidence="11 13" id="KW-0408">Iron</keyword>
<dbReference type="Pfam" id="PF00173">
    <property type="entry name" value="Cyt-b5"/>
    <property type="match status" value="1"/>
</dbReference>
<dbReference type="InterPro" id="IPR036374">
    <property type="entry name" value="OxRdtase_Mopterin-bd_sf"/>
</dbReference>
<comment type="subcellular location">
    <subcellularLocation>
        <location evidence="3">Mitochondrion intermembrane space</location>
    </subcellularLocation>
</comment>
<dbReference type="PRINTS" id="PR00407">
    <property type="entry name" value="EUMOPTERIN"/>
</dbReference>
<dbReference type="FunFam" id="3.90.420.10:FF:000002">
    <property type="entry name" value="sulfite oxidase, mitochondrial"/>
    <property type="match status" value="1"/>
</dbReference>
<dbReference type="GO" id="GO:0006790">
    <property type="term" value="P:sulfur compound metabolic process"/>
    <property type="evidence" value="ECO:0007669"/>
    <property type="project" value="TreeGrafter"/>
</dbReference>
<evidence type="ECO:0000256" key="9">
    <source>
        <dbReference type="ARBA" id="ARBA00022723"/>
    </source>
</evidence>
<dbReference type="Gene3D" id="2.60.40.650">
    <property type="match status" value="1"/>
</dbReference>
<comment type="subunit">
    <text evidence="5">Homodimer.</text>
</comment>